<dbReference type="AlphaFoldDB" id="A0A1F6TEG9"/>
<dbReference type="EMBL" id="MFST01000115">
    <property type="protein sequence ID" value="OGI43492.1"/>
    <property type="molecule type" value="Genomic_DNA"/>
</dbReference>
<name>A0A1F6TEG9_9PROT</name>
<dbReference type="SUPFAM" id="SSF55874">
    <property type="entry name" value="ATPase domain of HSP90 chaperone/DNA topoisomerase II/histidine kinase"/>
    <property type="match status" value="1"/>
</dbReference>
<organism evidence="10 11">
    <name type="scientific">Candidatus Muproteobacteria bacterium RBG_16_65_31</name>
    <dbReference type="NCBI Taxonomy" id="1817759"/>
    <lineage>
        <taxon>Bacteria</taxon>
        <taxon>Pseudomonadati</taxon>
        <taxon>Pseudomonadota</taxon>
        <taxon>Candidatus Muproteobacteria</taxon>
    </lineage>
</organism>
<evidence type="ECO:0000256" key="7">
    <source>
        <dbReference type="ARBA" id="ARBA00022840"/>
    </source>
</evidence>
<evidence type="ECO:0000256" key="1">
    <source>
        <dbReference type="ARBA" id="ARBA00000085"/>
    </source>
</evidence>
<dbReference type="Pfam" id="PF02518">
    <property type="entry name" value="HATPase_c"/>
    <property type="match status" value="1"/>
</dbReference>
<evidence type="ECO:0000313" key="10">
    <source>
        <dbReference type="EMBL" id="OGI43492.1"/>
    </source>
</evidence>
<evidence type="ECO:0000256" key="8">
    <source>
        <dbReference type="ARBA" id="ARBA00023012"/>
    </source>
</evidence>
<dbReference type="PANTHER" id="PTHR43065">
    <property type="entry name" value="SENSOR HISTIDINE KINASE"/>
    <property type="match status" value="1"/>
</dbReference>
<dbReference type="GO" id="GO:0005524">
    <property type="term" value="F:ATP binding"/>
    <property type="evidence" value="ECO:0007669"/>
    <property type="project" value="UniProtKB-KW"/>
</dbReference>
<dbReference type="InterPro" id="IPR003594">
    <property type="entry name" value="HATPase_dom"/>
</dbReference>
<dbReference type="Gene3D" id="3.30.565.10">
    <property type="entry name" value="Histidine kinase-like ATPase, C-terminal domain"/>
    <property type="match status" value="1"/>
</dbReference>
<proteinExistence type="predicted"/>
<evidence type="ECO:0000256" key="3">
    <source>
        <dbReference type="ARBA" id="ARBA00022553"/>
    </source>
</evidence>
<keyword evidence="5" id="KW-0547">Nucleotide-binding</keyword>
<keyword evidence="7" id="KW-0067">ATP-binding</keyword>
<dbReference type="SMART" id="SM00387">
    <property type="entry name" value="HATPase_c"/>
    <property type="match status" value="1"/>
</dbReference>
<evidence type="ECO:0000259" key="9">
    <source>
        <dbReference type="PROSITE" id="PS50109"/>
    </source>
</evidence>
<keyword evidence="4" id="KW-0808">Transferase</keyword>
<dbReference type="InterPro" id="IPR005467">
    <property type="entry name" value="His_kinase_dom"/>
</dbReference>
<keyword evidence="8" id="KW-0902">Two-component regulatory system</keyword>
<keyword evidence="6" id="KW-0418">Kinase</keyword>
<sequence>MLREESTRISNLVQDFLQLSRYRAPEFLEIDPVEPMQRALNAVLAGRADIRVEQRFAHRDARILADASLLQQAWSNILTNAVQAVGERGGELTFVTQVADGELLLSIEDSGPGIPADILPRLFEPFFTTKPQGTGLGLTIANTLVEASGGRLEIMAPEKGGARIGMRFPVYEKITA</sequence>
<evidence type="ECO:0000256" key="4">
    <source>
        <dbReference type="ARBA" id="ARBA00022679"/>
    </source>
</evidence>
<dbReference type="GO" id="GO:0000160">
    <property type="term" value="P:phosphorelay signal transduction system"/>
    <property type="evidence" value="ECO:0007669"/>
    <property type="project" value="UniProtKB-KW"/>
</dbReference>
<dbReference type="InterPro" id="IPR004358">
    <property type="entry name" value="Sig_transdc_His_kin-like_C"/>
</dbReference>
<reference evidence="10 11" key="1">
    <citation type="journal article" date="2016" name="Nat. Commun.">
        <title>Thousands of microbial genomes shed light on interconnected biogeochemical processes in an aquifer system.</title>
        <authorList>
            <person name="Anantharaman K."/>
            <person name="Brown C.T."/>
            <person name="Hug L.A."/>
            <person name="Sharon I."/>
            <person name="Castelle C.J."/>
            <person name="Probst A.J."/>
            <person name="Thomas B.C."/>
            <person name="Singh A."/>
            <person name="Wilkins M.J."/>
            <person name="Karaoz U."/>
            <person name="Brodie E.L."/>
            <person name="Williams K.H."/>
            <person name="Hubbard S.S."/>
            <person name="Banfield J.F."/>
        </authorList>
    </citation>
    <scope>NUCLEOTIDE SEQUENCE [LARGE SCALE GENOMIC DNA]</scope>
</reference>
<protein>
    <recommendedName>
        <fullName evidence="2">histidine kinase</fullName>
        <ecNumber evidence="2">2.7.13.3</ecNumber>
    </recommendedName>
</protein>
<dbReference type="InterPro" id="IPR036890">
    <property type="entry name" value="HATPase_C_sf"/>
</dbReference>
<dbReference type="EC" id="2.7.13.3" evidence="2"/>
<accession>A0A1F6TEG9</accession>
<feature type="domain" description="Histidine kinase" evidence="9">
    <location>
        <begin position="1"/>
        <end position="172"/>
    </location>
</feature>
<gene>
    <name evidence="10" type="ORF">A2V92_04755</name>
</gene>
<dbReference type="PANTHER" id="PTHR43065:SF10">
    <property type="entry name" value="PEROXIDE STRESS-ACTIVATED HISTIDINE KINASE MAK3"/>
    <property type="match status" value="1"/>
</dbReference>
<comment type="catalytic activity">
    <reaction evidence="1">
        <text>ATP + protein L-histidine = ADP + protein N-phospho-L-histidine.</text>
        <dbReference type="EC" id="2.7.13.3"/>
    </reaction>
</comment>
<dbReference type="PRINTS" id="PR00344">
    <property type="entry name" value="BCTRLSENSOR"/>
</dbReference>
<keyword evidence="3" id="KW-0597">Phosphoprotein</keyword>
<evidence type="ECO:0000256" key="2">
    <source>
        <dbReference type="ARBA" id="ARBA00012438"/>
    </source>
</evidence>
<evidence type="ECO:0000256" key="5">
    <source>
        <dbReference type="ARBA" id="ARBA00022741"/>
    </source>
</evidence>
<dbReference type="GO" id="GO:0004673">
    <property type="term" value="F:protein histidine kinase activity"/>
    <property type="evidence" value="ECO:0007669"/>
    <property type="project" value="UniProtKB-EC"/>
</dbReference>
<dbReference type="Proteomes" id="UP000179344">
    <property type="component" value="Unassembled WGS sequence"/>
</dbReference>
<dbReference type="PROSITE" id="PS50109">
    <property type="entry name" value="HIS_KIN"/>
    <property type="match status" value="1"/>
</dbReference>
<evidence type="ECO:0000313" key="11">
    <source>
        <dbReference type="Proteomes" id="UP000179344"/>
    </source>
</evidence>
<comment type="caution">
    <text evidence="10">The sequence shown here is derived from an EMBL/GenBank/DDBJ whole genome shotgun (WGS) entry which is preliminary data.</text>
</comment>
<evidence type="ECO:0000256" key="6">
    <source>
        <dbReference type="ARBA" id="ARBA00022777"/>
    </source>
</evidence>